<dbReference type="InterPro" id="IPR027450">
    <property type="entry name" value="AlkB-like"/>
</dbReference>
<dbReference type="Proteomes" id="UP000027222">
    <property type="component" value="Unassembled WGS sequence"/>
</dbReference>
<feature type="compositionally biased region" description="Polar residues" evidence="1">
    <location>
        <begin position="436"/>
        <end position="459"/>
    </location>
</feature>
<dbReference type="Gene3D" id="2.60.120.590">
    <property type="entry name" value="Alpha-ketoglutarate-dependent dioxygenase AlkB-like"/>
    <property type="match status" value="1"/>
</dbReference>
<feature type="domain" description="Alpha-ketoglutarate-dependent dioxygenase AlkB-like" evidence="2">
    <location>
        <begin position="1231"/>
        <end position="1407"/>
    </location>
</feature>
<feature type="region of interest" description="Disordered" evidence="1">
    <location>
        <begin position="433"/>
        <end position="459"/>
    </location>
</feature>
<sequence length="1423" mass="157768">MSMPRPMRTPRSWDDRDILQDELLCSIFPEHGRLKTIKVDQTIKLLARPENRKSVEAWLKYAFSSTSRRKIDFKYSTARAFVHFFWYLYKDDTVQALKILNRERLTEGLPKVSADALSGTGLADSVHVFSKQEGHFPQNAYHPTAPSNCSKKERKHSLMKPVIPSESSFIQNLPTSSLTTSETINPSTSHVGKKGRYTGLRFTRHNKVEASAENSVPNLVSESEMSSIPPLLLVLGECNPIPMATTQPTVETSEKTATDDCSDCTFVPNVPETHSPLSPSPPTNELRPNYGSNIPMKRPATPLVANEPKRCAVDGIGMLKDPTEMAPKVIKCKGKSQSKRGRPSSIASVPLRNLRSNKAPKAGDSYPLCVSNPESSSGMSPSTNTSDHHQMSSAPTALATAEITALPEKNLENHEDKRRATAGIDIPKKTCPGTVFGTTKKSKGLSQPKTSRHSLNSTVSTRSSCFSNSVKIEDSTTTSLPNSQLNPGLSPFVPVANQYGDNPVSAVAAAPETSKTSHVRKKGAYEGLRFNRTKGNGQTSNSEIGSEMPPSILVANECNHSTSVASMAFEAASNVPEKRPSFALDHEAKQHAATAIVTPVEKHVQQSTVGASRTKDVEVKGISRSKRARFSTATPPQRSLRSSTIIKAEGGSIFAPNSEMMSDSQLPRESDSSLDLTTPTIIENAGVISKKRSANSLNSRKAKRRIITGNGIDAETHVQEMVAAENSVEITQYGRASRTVENCVLVSKPEVAMGVQEMIHIKAETLDSYDIRPIVRDFPPMLHGQACGHKDESMFLLDDIFKEEFKPDWIRPLFPNGLPEDVYQFPKPPLRFLPPIWAESRQELCESFDWFRSYQGGVYHAHNVAKGYLLSAFPSSRDIFEHGGKLIISHGGGRAESLHSTKGQITSQPATDQMAQDKSVRALFDNYLNNRPLALVMDDKYALFPFDLRAKGIAYAVLGFYTIAHAWAEYQPANNESGRVVRYKFAFRWCEQQGPPWWWNRESGADGEGIKPQAPRTNIESSPSAQENFLSKDFYDLNVIMERKGLALLCKRCHKYSLRIFDLSWACLNPDCHSFWRIPDGNYLPIHLEYHHNFLQLPPSRSIPAGFGDLAPASPLSFLPGDSITNYAFTRGFHCQSCGRLSCRDKWEKWECMNSDCQHSLVIQCPPRNAKEFLYQTESAGFKDHSLNAISEIVQLSPSSFIHEYGRAVLHTFLLPHDGAKIHHIQSGNALGRKEADDIFRDYQTQAASGSLRFRRWPMRAHKCRGALLTNYFSQNSGEPYKYVGGDANTVPFETAPDAVVNARALIQKRINQALGVSAEFNEVLSAAYMERQKMAFHSDNEVGLGPLVAGLSLGSPALMHFRLHAKHDPEREKRGILLSVILRHGDVLVMDGAGVQEYYEHTVVPDNFRIAATARQINSRHI</sequence>
<dbReference type="InterPro" id="IPR037151">
    <property type="entry name" value="AlkB-like_sf"/>
</dbReference>
<gene>
    <name evidence="3" type="ORF">GALMADRAFT_122759</name>
</gene>
<name>A0A067SW26_GALM3</name>
<dbReference type="EMBL" id="KL142381">
    <property type="protein sequence ID" value="KDR75145.1"/>
    <property type="molecule type" value="Genomic_DNA"/>
</dbReference>
<dbReference type="HOGENOM" id="CLU_252934_0_0_1"/>
<dbReference type="STRING" id="685588.A0A067SW26"/>
<feature type="region of interest" description="Disordered" evidence="1">
    <location>
        <begin position="331"/>
        <end position="397"/>
    </location>
</feature>
<evidence type="ECO:0000256" key="1">
    <source>
        <dbReference type="SAM" id="MobiDB-lite"/>
    </source>
</evidence>
<reference evidence="4" key="1">
    <citation type="journal article" date="2014" name="Proc. Natl. Acad. Sci. U.S.A.">
        <title>Extensive sampling of basidiomycete genomes demonstrates inadequacy of the white-rot/brown-rot paradigm for wood decay fungi.</title>
        <authorList>
            <person name="Riley R."/>
            <person name="Salamov A.A."/>
            <person name="Brown D.W."/>
            <person name="Nagy L.G."/>
            <person name="Floudas D."/>
            <person name="Held B.W."/>
            <person name="Levasseur A."/>
            <person name="Lombard V."/>
            <person name="Morin E."/>
            <person name="Otillar R."/>
            <person name="Lindquist E.A."/>
            <person name="Sun H."/>
            <person name="LaButti K.M."/>
            <person name="Schmutz J."/>
            <person name="Jabbour D."/>
            <person name="Luo H."/>
            <person name="Baker S.E."/>
            <person name="Pisabarro A.G."/>
            <person name="Walton J.D."/>
            <person name="Blanchette R.A."/>
            <person name="Henrissat B."/>
            <person name="Martin F."/>
            <person name="Cullen D."/>
            <person name="Hibbett D.S."/>
            <person name="Grigoriev I.V."/>
        </authorList>
    </citation>
    <scope>NUCLEOTIDE SEQUENCE [LARGE SCALE GENOMIC DNA]</scope>
    <source>
        <strain evidence="4">CBS 339.88</strain>
    </source>
</reference>
<proteinExistence type="predicted"/>
<protein>
    <recommendedName>
        <fullName evidence="2">Alpha-ketoglutarate-dependent dioxygenase AlkB-like domain-containing protein</fullName>
    </recommendedName>
</protein>
<dbReference type="OrthoDB" id="2163491at2759"/>
<evidence type="ECO:0000259" key="2">
    <source>
        <dbReference type="Pfam" id="PF13532"/>
    </source>
</evidence>
<evidence type="ECO:0000313" key="4">
    <source>
        <dbReference type="Proteomes" id="UP000027222"/>
    </source>
</evidence>
<dbReference type="Pfam" id="PF13532">
    <property type="entry name" value="2OG-FeII_Oxy_2"/>
    <property type="match status" value="1"/>
</dbReference>
<dbReference type="SUPFAM" id="SSF51197">
    <property type="entry name" value="Clavaminate synthase-like"/>
    <property type="match status" value="1"/>
</dbReference>
<organism evidence="3 4">
    <name type="scientific">Galerina marginata (strain CBS 339.88)</name>
    <dbReference type="NCBI Taxonomy" id="685588"/>
    <lineage>
        <taxon>Eukaryota</taxon>
        <taxon>Fungi</taxon>
        <taxon>Dikarya</taxon>
        <taxon>Basidiomycota</taxon>
        <taxon>Agaricomycotina</taxon>
        <taxon>Agaricomycetes</taxon>
        <taxon>Agaricomycetidae</taxon>
        <taxon>Agaricales</taxon>
        <taxon>Agaricineae</taxon>
        <taxon>Strophariaceae</taxon>
        <taxon>Galerina</taxon>
    </lineage>
</organism>
<feature type="compositionally biased region" description="Low complexity" evidence="1">
    <location>
        <begin position="371"/>
        <end position="385"/>
    </location>
</feature>
<evidence type="ECO:0000313" key="3">
    <source>
        <dbReference type="EMBL" id="KDR75145.1"/>
    </source>
</evidence>
<feature type="compositionally biased region" description="Basic residues" evidence="1">
    <location>
        <begin position="331"/>
        <end position="342"/>
    </location>
</feature>
<accession>A0A067SW26</accession>
<keyword evidence="4" id="KW-1185">Reference proteome</keyword>